<organism evidence="1 2">
    <name type="scientific">Pseudanabaena frigida</name>
    <dbReference type="NCBI Taxonomy" id="945775"/>
    <lineage>
        <taxon>Bacteria</taxon>
        <taxon>Bacillati</taxon>
        <taxon>Cyanobacteriota</taxon>
        <taxon>Cyanophyceae</taxon>
        <taxon>Pseudanabaenales</taxon>
        <taxon>Pseudanabaenaceae</taxon>
        <taxon>Pseudanabaena</taxon>
    </lineage>
</organism>
<dbReference type="Proteomes" id="UP000249467">
    <property type="component" value="Unassembled WGS sequence"/>
</dbReference>
<evidence type="ECO:0000313" key="1">
    <source>
        <dbReference type="EMBL" id="PZO45155.1"/>
    </source>
</evidence>
<protein>
    <submittedName>
        <fullName evidence="1">DUF2656 domain-containing protein</fullName>
    </submittedName>
</protein>
<accession>A0A2W4YEE7</accession>
<dbReference type="Pfam" id="PF10847">
    <property type="entry name" value="DUF2656"/>
    <property type="match status" value="1"/>
</dbReference>
<proteinExistence type="predicted"/>
<sequence length="152" mass="16838">MLLSHNFDVSPDIVPALSREEFTAVFQKGLGDRPSCQIRLVNHFHWIVEILFDLDLFSPQQIGEFCAQALADKRLDQGIERNVLPEILVLGGIKTTSPTSDSPDTLQTGDWGVDVVETLASKTFLQSIAWDATIASKPVDAIFKVELKDLQS</sequence>
<comment type="caution">
    <text evidence="1">The sequence shown here is derived from an EMBL/GenBank/DDBJ whole genome shotgun (WGS) entry which is preliminary data.</text>
</comment>
<gene>
    <name evidence="1" type="ORF">DCF19_01295</name>
</gene>
<dbReference type="EMBL" id="QBML01000001">
    <property type="protein sequence ID" value="PZO45155.1"/>
    <property type="molecule type" value="Genomic_DNA"/>
</dbReference>
<dbReference type="AlphaFoldDB" id="A0A2W4YEE7"/>
<name>A0A2W4YEE7_9CYAN</name>
<reference evidence="1 2" key="1">
    <citation type="submission" date="2018-04" db="EMBL/GenBank/DDBJ databases">
        <authorList>
            <person name="Go L.Y."/>
            <person name="Mitchell J.A."/>
        </authorList>
    </citation>
    <scope>NUCLEOTIDE SEQUENCE [LARGE SCALE GENOMIC DNA]</scope>
    <source>
        <strain evidence="1">ULC066bin1</strain>
    </source>
</reference>
<reference evidence="1 2" key="2">
    <citation type="submission" date="2018-06" db="EMBL/GenBank/DDBJ databases">
        <title>Metagenomic assembly of (sub)arctic Cyanobacteria and their associated microbiome from non-axenic cultures.</title>
        <authorList>
            <person name="Baurain D."/>
        </authorList>
    </citation>
    <scope>NUCLEOTIDE SEQUENCE [LARGE SCALE GENOMIC DNA]</scope>
    <source>
        <strain evidence="1">ULC066bin1</strain>
    </source>
</reference>
<evidence type="ECO:0000313" key="2">
    <source>
        <dbReference type="Proteomes" id="UP000249467"/>
    </source>
</evidence>
<dbReference type="InterPro" id="IPR020325">
    <property type="entry name" value="Uncharacterised_16.1kDa"/>
</dbReference>